<evidence type="ECO:0000259" key="14">
    <source>
        <dbReference type="Pfam" id="PF00534"/>
    </source>
</evidence>
<evidence type="ECO:0000313" key="16">
    <source>
        <dbReference type="EMBL" id="PJG85538.1"/>
    </source>
</evidence>
<dbReference type="GO" id="GO:0043842">
    <property type="term" value="F:Kdo transferase activity"/>
    <property type="evidence" value="ECO:0007669"/>
    <property type="project" value="UniProtKB-EC"/>
</dbReference>
<dbReference type="Pfam" id="PF00534">
    <property type="entry name" value="Glycos_transf_1"/>
    <property type="match status" value="1"/>
</dbReference>
<feature type="site" description="Transition state stabilizer" evidence="12">
    <location>
        <position position="132"/>
    </location>
</feature>
<feature type="site" description="Transition state stabilizer" evidence="12">
    <location>
        <position position="210"/>
    </location>
</feature>
<dbReference type="SUPFAM" id="SSF53756">
    <property type="entry name" value="UDP-Glycosyltransferase/glycogen phosphorylase"/>
    <property type="match status" value="1"/>
</dbReference>
<sequence length="424" mass="47980">MSRFFYTSLMYLLQPFILLFMGIRSLKSPNYRKRLGERYGLCYQVRKPVPHGVIIHAASVGEVIAATPLVRLIQREYPHLPITVTTVTPTGSERVNSAFGQSVTHMYLPYDLPDALNRFLDFVQPKACIVIETEIWPNLIRQLYQRQTPFIIANARLSPRSAKRYGWVKHKLQNMLNEITLIAPQDSTSGQRYLALGYDEKNLKLTGNIKYDLVLSSELLSKVKQLKAQIGSRPVWVAGSTHEGEDEIILEAHRTLLATFPNLLLILSPRHPERFNSVADMLHKRKFCYCRRSTNDSITAQTNVLLGDTMGELMTMYGVSDVAFVGGSLVKHGGHNPLEPLAFKLPVISGKYVFNFPDVFDKLLQVHGVLLVNENAKAISSAVSKYLRSPALRERYGYAGYDVLVENQGALQRLFALLRPYLEK</sequence>
<dbReference type="GO" id="GO:0009244">
    <property type="term" value="P:lipopolysaccharide core region biosynthetic process"/>
    <property type="evidence" value="ECO:0007669"/>
    <property type="project" value="UniProtKB-UniRule"/>
</dbReference>
<dbReference type="Pfam" id="PF04413">
    <property type="entry name" value="Glycos_transf_N"/>
    <property type="match status" value="1"/>
</dbReference>
<organism evidence="16 17">
    <name type="scientific">Conservatibacter flavescens</name>
    <dbReference type="NCBI Taxonomy" id="28161"/>
    <lineage>
        <taxon>Bacteria</taxon>
        <taxon>Pseudomonadati</taxon>
        <taxon>Pseudomonadota</taxon>
        <taxon>Gammaproteobacteria</taxon>
        <taxon>Pasteurellales</taxon>
        <taxon>Pasteurellaceae</taxon>
        <taxon>Conservatibacter</taxon>
    </lineage>
</organism>
<feature type="domain" description="Glycosyl transferase family 1" evidence="14">
    <location>
        <begin position="278"/>
        <end position="401"/>
    </location>
</feature>
<keyword evidence="13" id="KW-0448">Lipopolysaccharide biosynthesis</keyword>
<protein>
    <recommendedName>
        <fullName evidence="5 13">3-deoxy-D-manno-octulosonic acid transferase</fullName>
        <shortName evidence="13">Kdo transferase</shortName>
        <ecNumber evidence="4 13">2.4.99.12</ecNumber>
    </recommendedName>
    <alternativeName>
        <fullName evidence="9 13">Lipid IV(A) 3-deoxy-D-manno-octulosonic acid transferase</fullName>
    </alternativeName>
</protein>
<evidence type="ECO:0000256" key="5">
    <source>
        <dbReference type="ARBA" id="ARBA00019077"/>
    </source>
</evidence>
<dbReference type="GO" id="GO:0009245">
    <property type="term" value="P:lipid A biosynthetic process"/>
    <property type="evidence" value="ECO:0007669"/>
    <property type="project" value="TreeGrafter"/>
</dbReference>
<dbReference type="Gene3D" id="3.40.50.2000">
    <property type="entry name" value="Glycogen Phosphorylase B"/>
    <property type="match status" value="1"/>
</dbReference>
<evidence type="ECO:0000256" key="10">
    <source>
        <dbReference type="ARBA" id="ARBA00049183"/>
    </source>
</evidence>
<dbReference type="Gene3D" id="3.40.50.11720">
    <property type="entry name" value="3-Deoxy-D-manno-octulosonic-acid transferase, N-terminal domain"/>
    <property type="match status" value="1"/>
</dbReference>
<dbReference type="UniPathway" id="UPA00958"/>
<evidence type="ECO:0000256" key="8">
    <source>
        <dbReference type="ARBA" id="ARBA00022968"/>
    </source>
</evidence>
<comment type="subcellular location">
    <subcellularLocation>
        <location evidence="1">Cell inner membrane</location>
        <topology evidence="1">Single-pass membrane protein</topology>
        <orientation evidence="1">Cytoplasmic side</orientation>
    </subcellularLocation>
    <subcellularLocation>
        <location evidence="13">Cell membrane</location>
    </subcellularLocation>
</comment>
<dbReference type="FunFam" id="3.40.50.11720:FF:000001">
    <property type="entry name" value="3-deoxy-D-manno-octulosonic acid transferase"/>
    <property type="match status" value="1"/>
</dbReference>
<dbReference type="OrthoDB" id="9789797at2"/>
<comment type="similarity">
    <text evidence="3">Belongs to the glycosyltransferase group 1 family. Glycosyltransferase 30 subfamily.</text>
</comment>
<keyword evidence="17" id="KW-1185">Reference proteome</keyword>
<keyword evidence="13" id="KW-1003">Cell membrane</keyword>
<dbReference type="InterPro" id="IPR001296">
    <property type="entry name" value="Glyco_trans_1"/>
</dbReference>
<accession>A0A2M8S368</accession>
<feature type="active site" description="Proton acceptor" evidence="11">
    <location>
        <position position="62"/>
    </location>
</feature>
<dbReference type="PANTHER" id="PTHR42755:SF1">
    <property type="entry name" value="3-DEOXY-D-MANNO-OCTULOSONIC ACID TRANSFERASE, MITOCHONDRIAL-RELATED"/>
    <property type="match status" value="1"/>
</dbReference>
<evidence type="ECO:0000256" key="13">
    <source>
        <dbReference type="RuleBase" id="RU365103"/>
    </source>
</evidence>
<dbReference type="NCBIfam" id="NF004388">
    <property type="entry name" value="PRK05749.1-4"/>
    <property type="match status" value="1"/>
</dbReference>
<keyword evidence="6" id="KW-0997">Cell inner membrane</keyword>
<dbReference type="FunFam" id="3.40.50.2000:FF:000032">
    <property type="entry name" value="3-deoxy-D-manno-octulosonic acid transferase"/>
    <property type="match status" value="1"/>
</dbReference>
<evidence type="ECO:0000256" key="2">
    <source>
        <dbReference type="ARBA" id="ARBA00004713"/>
    </source>
</evidence>
<dbReference type="InterPro" id="IPR007507">
    <property type="entry name" value="Glycos_transf_N"/>
</dbReference>
<dbReference type="InterPro" id="IPR038107">
    <property type="entry name" value="Glycos_transf_N_sf"/>
</dbReference>
<evidence type="ECO:0000256" key="4">
    <source>
        <dbReference type="ARBA" id="ARBA00012621"/>
    </source>
</evidence>
<evidence type="ECO:0000256" key="6">
    <source>
        <dbReference type="ARBA" id="ARBA00022519"/>
    </source>
</evidence>
<dbReference type="EC" id="2.4.99.12" evidence="4 13"/>
<comment type="catalytic activity">
    <reaction evidence="10 13">
        <text>lipid IVA (E. coli) + CMP-3-deoxy-beta-D-manno-octulosonate = alpha-Kdo-(2-&gt;6)-lipid IVA (E. coli) + CMP + H(+)</text>
        <dbReference type="Rhea" id="RHEA:28066"/>
        <dbReference type="ChEBI" id="CHEBI:15378"/>
        <dbReference type="ChEBI" id="CHEBI:58603"/>
        <dbReference type="ChEBI" id="CHEBI:60364"/>
        <dbReference type="ChEBI" id="CHEBI:60377"/>
        <dbReference type="ChEBI" id="CHEBI:85987"/>
        <dbReference type="EC" id="2.4.99.12"/>
    </reaction>
</comment>
<dbReference type="AlphaFoldDB" id="A0A2M8S368"/>
<dbReference type="RefSeq" id="WP_100288494.1">
    <property type="nucleotide sequence ID" value="NZ_PHHA01000009.1"/>
</dbReference>
<keyword evidence="8" id="KW-0812">Transmembrane</keyword>
<evidence type="ECO:0000256" key="3">
    <source>
        <dbReference type="ARBA" id="ARBA00006380"/>
    </source>
</evidence>
<proteinExistence type="inferred from homology"/>
<keyword evidence="6" id="KW-0472">Membrane</keyword>
<comment type="caution">
    <text evidence="16">The sequence shown here is derived from an EMBL/GenBank/DDBJ whole genome shotgun (WGS) entry which is preliminary data.</text>
</comment>
<comment type="pathway">
    <text evidence="2 13">Bacterial outer membrane biogenesis; LPS core biosynthesis.</text>
</comment>
<keyword evidence="7 13" id="KW-0808">Transferase</keyword>
<dbReference type="PANTHER" id="PTHR42755">
    <property type="entry name" value="3-DEOXY-MANNO-OCTULOSONATE CYTIDYLYLTRANSFERASE"/>
    <property type="match status" value="1"/>
</dbReference>
<evidence type="ECO:0000256" key="1">
    <source>
        <dbReference type="ARBA" id="ARBA00004388"/>
    </source>
</evidence>
<dbReference type="GO" id="GO:0005886">
    <property type="term" value="C:plasma membrane"/>
    <property type="evidence" value="ECO:0007669"/>
    <property type="project" value="UniProtKB-SubCell"/>
</dbReference>
<feature type="domain" description="3-deoxy-D-manno-octulosonic-acid transferase N-terminal" evidence="15">
    <location>
        <begin position="33"/>
        <end position="212"/>
    </location>
</feature>
<gene>
    <name evidence="16" type="ORF">CVP05_05060</name>
</gene>
<evidence type="ECO:0000256" key="7">
    <source>
        <dbReference type="ARBA" id="ARBA00022679"/>
    </source>
</evidence>
<keyword evidence="8" id="KW-0735">Signal-anchor</keyword>
<comment type="function">
    <text evidence="13">Involved in lipopolysaccharide (LPS) biosynthesis. Catalyzes the transfer of 3-deoxy-D-manno-octulosonate (Kdo) residue(s) from CMP-Kdo to lipid IV(A), the tetraacyldisaccharide-1,4'-bisphosphate precursor of lipid A.</text>
</comment>
<evidence type="ECO:0000313" key="17">
    <source>
        <dbReference type="Proteomes" id="UP000229329"/>
    </source>
</evidence>
<name>A0A2M8S368_9PAST</name>
<evidence type="ECO:0000256" key="12">
    <source>
        <dbReference type="PIRSR" id="PIRSR639901-2"/>
    </source>
</evidence>
<dbReference type="EMBL" id="PHHA01000009">
    <property type="protein sequence ID" value="PJG85538.1"/>
    <property type="molecule type" value="Genomic_DNA"/>
</dbReference>
<dbReference type="InterPro" id="IPR039901">
    <property type="entry name" value="Kdotransferase"/>
</dbReference>
<evidence type="ECO:0000256" key="9">
    <source>
        <dbReference type="ARBA" id="ARBA00031445"/>
    </source>
</evidence>
<evidence type="ECO:0000259" key="15">
    <source>
        <dbReference type="Pfam" id="PF04413"/>
    </source>
</evidence>
<dbReference type="Proteomes" id="UP000229329">
    <property type="component" value="Unassembled WGS sequence"/>
</dbReference>
<evidence type="ECO:0000256" key="11">
    <source>
        <dbReference type="PIRSR" id="PIRSR639901-1"/>
    </source>
</evidence>
<reference evidence="16 17" key="1">
    <citation type="submission" date="2017-11" db="EMBL/GenBank/DDBJ databases">
        <title>Reclassification of Bisgaard taxon 7 as Conservatibacter flavescens gen. nov., sp. nov.</title>
        <authorList>
            <person name="Christensen H."/>
        </authorList>
    </citation>
    <scope>NUCLEOTIDE SEQUENCE [LARGE SCALE GENOMIC DNA]</scope>
    <source>
        <strain evidence="16 17">7_4</strain>
    </source>
</reference>